<name>A0A9D4C0A7_DREPO</name>
<keyword evidence="2" id="KW-1185">Reference proteome</keyword>
<dbReference type="AlphaFoldDB" id="A0A9D4C0A7"/>
<comment type="caution">
    <text evidence="1">The sequence shown here is derived from an EMBL/GenBank/DDBJ whole genome shotgun (WGS) entry which is preliminary data.</text>
</comment>
<gene>
    <name evidence="1" type="ORF">DPMN_057527</name>
</gene>
<proteinExistence type="predicted"/>
<protein>
    <submittedName>
        <fullName evidence="1">Uncharacterized protein</fullName>
    </submittedName>
</protein>
<evidence type="ECO:0000313" key="1">
    <source>
        <dbReference type="EMBL" id="KAH3714826.1"/>
    </source>
</evidence>
<organism evidence="1 2">
    <name type="scientific">Dreissena polymorpha</name>
    <name type="common">Zebra mussel</name>
    <name type="synonym">Mytilus polymorpha</name>
    <dbReference type="NCBI Taxonomy" id="45954"/>
    <lineage>
        <taxon>Eukaryota</taxon>
        <taxon>Metazoa</taxon>
        <taxon>Spiralia</taxon>
        <taxon>Lophotrochozoa</taxon>
        <taxon>Mollusca</taxon>
        <taxon>Bivalvia</taxon>
        <taxon>Autobranchia</taxon>
        <taxon>Heteroconchia</taxon>
        <taxon>Euheterodonta</taxon>
        <taxon>Imparidentia</taxon>
        <taxon>Neoheterodontei</taxon>
        <taxon>Myida</taxon>
        <taxon>Dreissenoidea</taxon>
        <taxon>Dreissenidae</taxon>
        <taxon>Dreissena</taxon>
    </lineage>
</organism>
<reference evidence="1" key="1">
    <citation type="journal article" date="2019" name="bioRxiv">
        <title>The Genome of the Zebra Mussel, Dreissena polymorpha: A Resource for Invasive Species Research.</title>
        <authorList>
            <person name="McCartney M.A."/>
            <person name="Auch B."/>
            <person name="Kono T."/>
            <person name="Mallez S."/>
            <person name="Zhang Y."/>
            <person name="Obille A."/>
            <person name="Becker A."/>
            <person name="Abrahante J.E."/>
            <person name="Garbe J."/>
            <person name="Badalamenti J.P."/>
            <person name="Herman A."/>
            <person name="Mangelson H."/>
            <person name="Liachko I."/>
            <person name="Sullivan S."/>
            <person name="Sone E.D."/>
            <person name="Koren S."/>
            <person name="Silverstein K.A.T."/>
            <person name="Beckman K.B."/>
            <person name="Gohl D.M."/>
        </authorList>
    </citation>
    <scope>NUCLEOTIDE SEQUENCE</scope>
    <source>
        <strain evidence="1">Duluth1</strain>
        <tissue evidence="1">Whole animal</tissue>
    </source>
</reference>
<dbReference type="Proteomes" id="UP000828390">
    <property type="component" value="Unassembled WGS sequence"/>
</dbReference>
<evidence type="ECO:0000313" key="2">
    <source>
        <dbReference type="Proteomes" id="UP000828390"/>
    </source>
</evidence>
<accession>A0A9D4C0A7</accession>
<dbReference type="EMBL" id="JAIWYP010000013">
    <property type="protein sequence ID" value="KAH3714826.1"/>
    <property type="molecule type" value="Genomic_DNA"/>
</dbReference>
<sequence length="127" mass="14797">MDVSIAETLSSMMEQHHARIYDFWLLNWFQNTKLAGLREAVANGHNEIRLSLSHFRFDEENTIDLHRIWTNNAANVLCLNVDIRKKKLEYQNDESASHITLDISLCRKLQELDLRGNGILIKGKYTI</sequence>
<reference evidence="1" key="2">
    <citation type="submission" date="2020-11" db="EMBL/GenBank/DDBJ databases">
        <authorList>
            <person name="McCartney M.A."/>
            <person name="Auch B."/>
            <person name="Kono T."/>
            <person name="Mallez S."/>
            <person name="Becker A."/>
            <person name="Gohl D.M."/>
            <person name="Silverstein K.A.T."/>
            <person name="Koren S."/>
            <person name="Bechman K.B."/>
            <person name="Herman A."/>
            <person name="Abrahante J.E."/>
            <person name="Garbe J."/>
        </authorList>
    </citation>
    <scope>NUCLEOTIDE SEQUENCE</scope>
    <source>
        <strain evidence="1">Duluth1</strain>
        <tissue evidence="1">Whole animal</tissue>
    </source>
</reference>
<dbReference type="SUPFAM" id="SSF52047">
    <property type="entry name" value="RNI-like"/>
    <property type="match status" value="1"/>
</dbReference>